<dbReference type="Proteomes" id="UP000288805">
    <property type="component" value="Unassembled WGS sequence"/>
</dbReference>
<dbReference type="AlphaFoldDB" id="A0A438IGS7"/>
<organism evidence="1 2">
    <name type="scientific">Vitis vinifera</name>
    <name type="common">Grape</name>
    <dbReference type="NCBI Taxonomy" id="29760"/>
    <lineage>
        <taxon>Eukaryota</taxon>
        <taxon>Viridiplantae</taxon>
        <taxon>Streptophyta</taxon>
        <taxon>Embryophyta</taxon>
        <taxon>Tracheophyta</taxon>
        <taxon>Spermatophyta</taxon>
        <taxon>Magnoliopsida</taxon>
        <taxon>eudicotyledons</taxon>
        <taxon>Gunneridae</taxon>
        <taxon>Pentapetalae</taxon>
        <taxon>rosids</taxon>
        <taxon>Vitales</taxon>
        <taxon>Vitaceae</taxon>
        <taxon>Viteae</taxon>
        <taxon>Vitis</taxon>
    </lineage>
</organism>
<accession>A0A438IGS7</accession>
<evidence type="ECO:0000313" key="2">
    <source>
        <dbReference type="Proteomes" id="UP000288805"/>
    </source>
</evidence>
<protein>
    <submittedName>
        <fullName evidence="1">Uncharacterized protein</fullName>
    </submittedName>
</protein>
<proteinExistence type="predicted"/>
<reference evidence="1 2" key="1">
    <citation type="journal article" date="2018" name="PLoS Genet.">
        <title>Population sequencing reveals clonal diversity and ancestral inbreeding in the grapevine cultivar Chardonnay.</title>
        <authorList>
            <person name="Roach M.J."/>
            <person name="Johnson D.L."/>
            <person name="Bohlmann J."/>
            <person name="van Vuuren H.J."/>
            <person name="Jones S.J."/>
            <person name="Pretorius I.S."/>
            <person name="Schmidt S.A."/>
            <person name="Borneman A.R."/>
        </authorList>
    </citation>
    <scope>NUCLEOTIDE SEQUENCE [LARGE SCALE GENOMIC DNA]</scope>
    <source>
        <strain evidence="2">cv. Chardonnay</strain>
        <tissue evidence="1">Leaf</tissue>
    </source>
</reference>
<dbReference type="EMBL" id="QGNW01000110">
    <property type="protein sequence ID" value="RVW95940.1"/>
    <property type="molecule type" value="Genomic_DNA"/>
</dbReference>
<name>A0A438IGS7_VITVI</name>
<evidence type="ECO:0000313" key="1">
    <source>
        <dbReference type="EMBL" id="RVW95940.1"/>
    </source>
</evidence>
<sequence>MTSWLKAKPGRTWSALRRSLSLAGKLWYEAQSVQVRLWVNAGKFLGLMVTQRGIEVNPNEIKAVMETSALSSKKKLQRLTKCAFFLVLKSQRDKVDGRLSVCI</sequence>
<comment type="caution">
    <text evidence="1">The sequence shown here is derived from an EMBL/GenBank/DDBJ whole genome shotgun (WGS) entry which is preliminary data.</text>
</comment>
<gene>
    <name evidence="1" type="ORF">CK203_027602</name>
</gene>